<feature type="compositionally biased region" description="Low complexity" evidence="1">
    <location>
        <begin position="36"/>
        <end position="53"/>
    </location>
</feature>
<name>A0A5E5BK00_9BURK</name>
<organism evidence="2 3">
    <name type="scientific">Pandoraea sputorum</name>
    <dbReference type="NCBI Taxonomy" id="93222"/>
    <lineage>
        <taxon>Bacteria</taxon>
        <taxon>Pseudomonadati</taxon>
        <taxon>Pseudomonadota</taxon>
        <taxon>Betaproteobacteria</taxon>
        <taxon>Burkholderiales</taxon>
        <taxon>Burkholderiaceae</taxon>
        <taxon>Pandoraea</taxon>
    </lineage>
</organism>
<sequence>MSSGGIRREAARRAKSVGHPEAARRLGVPVASLGNGARTPRAGGAAPPGAIAPVSRAKPSVLALEAENSRLCKELTRAKLDVEILSKNPAYFAKGAR</sequence>
<accession>A0A5E5BK00</accession>
<dbReference type="EMBL" id="CABPSR010000027">
    <property type="protein sequence ID" value="VVE85422.1"/>
    <property type="molecule type" value="Genomic_DNA"/>
</dbReference>
<evidence type="ECO:0000313" key="2">
    <source>
        <dbReference type="EMBL" id="VVE85422.1"/>
    </source>
</evidence>
<gene>
    <name evidence="2" type="ORF">PSP31121_05240</name>
</gene>
<evidence type="ECO:0000313" key="3">
    <source>
        <dbReference type="Proteomes" id="UP000335538"/>
    </source>
</evidence>
<protein>
    <submittedName>
        <fullName evidence="2">Transposase</fullName>
    </submittedName>
</protein>
<reference evidence="2 3" key="1">
    <citation type="submission" date="2019-08" db="EMBL/GenBank/DDBJ databases">
        <authorList>
            <person name="Peeters C."/>
        </authorList>
    </citation>
    <scope>NUCLEOTIDE SEQUENCE [LARGE SCALE GENOMIC DNA]</scope>
    <source>
        <strain evidence="2 3">LMG 31121</strain>
    </source>
</reference>
<proteinExistence type="predicted"/>
<evidence type="ECO:0000256" key="1">
    <source>
        <dbReference type="SAM" id="MobiDB-lite"/>
    </source>
</evidence>
<feature type="region of interest" description="Disordered" evidence="1">
    <location>
        <begin position="1"/>
        <end position="53"/>
    </location>
</feature>
<dbReference type="AlphaFoldDB" id="A0A5E5BK00"/>
<dbReference type="Proteomes" id="UP000335538">
    <property type="component" value="Unassembled WGS sequence"/>
</dbReference>
<feature type="compositionally biased region" description="Basic and acidic residues" evidence="1">
    <location>
        <begin position="1"/>
        <end position="12"/>
    </location>
</feature>